<evidence type="ECO:0000259" key="1">
    <source>
        <dbReference type="Pfam" id="PF00534"/>
    </source>
</evidence>
<keyword evidence="2" id="KW-0808">Transferase</keyword>
<dbReference type="InterPro" id="IPR001296">
    <property type="entry name" value="Glyco_trans_1"/>
</dbReference>
<dbReference type="EMBL" id="PUBV01000005">
    <property type="protein sequence ID" value="PWB08616.1"/>
    <property type="molecule type" value="Genomic_DNA"/>
</dbReference>
<gene>
    <name evidence="2" type="ORF">C5O25_03560</name>
</gene>
<dbReference type="Proteomes" id="UP000244925">
    <property type="component" value="Unassembled WGS sequence"/>
</dbReference>
<dbReference type="PANTHER" id="PTHR12526">
    <property type="entry name" value="GLYCOSYLTRANSFERASE"/>
    <property type="match status" value="1"/>
</dbReference>
<dbReference type="GO" id="GO:0016757">
    <property type="term" value="F:glycosyltransferase activity"/>
    <property type="evidence" value="ECO:0007669"/>
    <property type="project" value="InterPro"/>
</dbReference>
<protein>
    <submittedName>
        <fullName evidence="2">Glycosyl transferase</fullName>
    </submittedName>
</protein>
<proteinExistence type="predicted"/>
<sequence length="429" mass="47996">MTYHESLPAGSRPLKVAMISHSDMLGGASVVTYRLMKALKAEGVDARMSVYNRLTDDASVRQVGTAGTRGVRFAWERVRIMAANGFRRDDLFKVSTADTGFNLSRDPWIREADVILLGWINQGLLSLDDIEALGRLGKPVVWVMHDMWCLTGICHHSLGCTRYTESCGRCPLLHSRRDNDLSRHVWERKMKLYDAVPLTFVAVSRWLADRCAESSLLAKRDVRVIPNAFPVDSFVIRPRGELTVLQGDLDHDIILMGAARLDDHIKGLPMAVDALNYIFDNHPKVAQRTVAVFFGDLRSSAALHNLRFPHFHVGRINDPNLLRDLYARSKVVLSSSLYETLPGTLIEGQASGCLPVTFGRGGQADIVTHLSDGYIARYADTRDLAKGILWALDQNVDRQALHESVRRRFSSTSVARSYIELFNQLVAVK</sequence>
<name>A0A2V1IV12_9BACT</name>
<dbReference type="GeneID" id="93425517"/>
<dbReference type="Gene3D" id="3.40.50.2000">
    <property type="entry name" value="Glycogen Phosphorylase B"/>
    <property type="match status" value="2"/>
</dbReference>
<keyword evidence="3" id="KW-1185">Reference proteome</keyword>
<reference evidence="3" key="1">
    <citation type="submission" date="2018-02" db="EMBL/GenBank/DDBJ databases">
        <authorList>
            <person name="Clavel T."/>
            <person name="Strowig T."/>
        </authorList>
    </citation>
    <scope>NUCLEOTIDE SEQUENCE [LARGE SCALE GENOMIC DNA]</scope>
    <source>
        <strain evidence="3">DSM 100764</strain>
    </source>
</reference>
<dbReference type="SUPFAM" id="SSF53756">
    <property type="entry name" value="UDP-Glycosyltransferase/glycogen phosphorylase"/>
    <property type="match status" value="1"/>
</dbReference>
<dbReference type="AlphaFoldDB" id="A0A2V1IV12"/>
<feature type="domain" description="Glycosyl transferase family 1" evidence="1">
    <location>
        <begin position="258"/>
        <end position="407"/>
    </location>
</feature>
<evidence type="ECO:0000313" key="3">
    <source>
        <dbReference type="Proteomes" id="UP000244925"/>
    </source>
</evidence>
<comment type="caution">
    <text evidence="2">The sequence shown here is derived from an EMBL/GenBank/DDBJ whole genome shotgun (WGS) entry which is preliminary data.</text>
</comment>
<accession>A0A2V1IV12</accession>
<dbReference type="Pfam" id="PF00534">
    <property type="entry name" value="Glycos_transf_1"/>
    <property type="match status" value="1"/>
</dbReference>
<dbReference type="PANTHER" id="PTHR12526:SF637">
    <property type="entry name" value="GLYCOSYLTRANSFERASE EPSF-RELATED"/>
    <property type="match status" value="1"/>
</dbReference>
<dbReference type="RefSeq" id="WP_107035362.1">
    <property type="nucleotide sequence ID" value="NZ_CP098825.1"/>
</dbReference>
<evidence type="ECO:0000313" key="2">
    <source>
        <dbReference type="EMBL" id="PWB08616.1"/>
    </source>
</evidence>
<organism evidence="2 3">
    <name type="scientific">Paramuribaculum intestinale</name>
    <dbReference type="NCBI Taxonomy" id="2094151"/>
    <lineage>
        <taxon>Bacteria</taxon>
        <taxon>Pseudomonadati</taxon>
        <taxon>Bacteroidota</taxon>
        <taxon>Bacteroidia</taxon>
        <taxon>Bacteroidales</taxon>
        <taxon>Muribaculaceae</taxon>
        <taxon>Paramuribaculum</taxon>
    </lineage>
</organism>